<sequence length="102" mass="10535">MRTLVTGSSGHLGEAIVRTLRARGEDVVGMDVRPSPWTDTVGSVADPDAVRAAMTGADVVLHTATLHKPQLAFVPGQAFIDTNVSGTLSLLLAAADVGRGRS</sequence>
<evidence type="ECO:0000259" key="1">
    <source>
        <dbReference type="Pfam" id="PF01370"/>
    </source>
</evidence>
<evidence type="ECO:0000313" key="2">
    <source>
        <dbReference type="EMBL" id="STZ73817.1"/>
    </source>
</evidence>
<keyword evidence="2" id="KW-0456">Lyase</keyword>
<accession>A0A378U909</accession>
<dbReference type="Gene3D" id="3.40.50.720">
    <property type="entry name" value="NAD(P)-binding Rossmann-like Domain"/>
    <property type="match status" value="1"/>
</dbReference>
<dbReference type="Pfam" id="PF01370">
    <property type="entry name" value="Epimerase"/>
    <property type="match status" value="1"/>
</dbReference>
<dbReference type="GO" id="GO:0008460">
    <property type="term" value="F:dTDP-glucose 4,6-dehydratase activity"/>
    <property type="evidence" value="ECO:0007669"/>
    <property type="project" value="UniProtKB-EC"/>
</dbReference>
<name>A0A378U909_MYCFO</name>
<dbReference type="AlphaFoldDB" id="A0A378U909"/>
<dbReference type="Proteomes" id="UP000255389">
    <property type="component" value="Unassembled WGS sequence"/>
</dbReference>
<dbReference type="InterPro" id="IPR036291">
    <property type="entry name" value="NAD(P)-bd_dom_sf"/>
</dbReference>
<dbReference type="SUPFAM" id="SSF51735">
    <property type="entry name" value="NAD(P)-binding Rossmann-fold domains"/>
    <property type="match status" value="1"/>
</dbReference>
<dbReference type="InterPro" id="IPR001509">
    <property type="entry name" value="Epimerase_deHydtase"/>
</dbReference>
<evidence type="ECO:0000313" key="3">
    <source>
        <dbReference type="Proteomes" id="UP000255389"/>
    </source>
</evidence>
<dbReference type="EMBL" id="UGQY01000001">
    <property type="protein sequence ID" value="STZ73817.1"/>
    <property type="molecule type" value="Genomic_DNA"/>
</dbReference>
<reference evidence="2 3" key="1">
    <citation type="submission" date="2018-06" db="EMBL/GenBank/DDBJ databases">
        <authorList>
            <consortium name="Pathogen Informatics"/>
            <person name="Doyle S."/>
        </authorList>
    </citation>
    <scope>NUCLEOTIDE SEQUENCE [LARGE SCALE GENOMIC DNA]</scope>
    <source>
        <strain evidence="2 3">NCTC1542</strain>
    </source>
</reference>
<gene>
    <name evidence="2" type="ORF">NCTC1542_01365</name>
</gene>
<dbReference type="EC" id="4.2.1.46" evidence="2"/>
<organism evidence="2 3">
    <name type="scientific">Mycolicibacterium fortuitum</name>
    <name type="common">Mycobacterium fortuitum</name>
    <dbReference type="NCBI Taxonomy" id="1766"/>
    <lineage>
        <taxon>Bacteria</taxon>
        <taxon>Bacillati</taxon>
        <taxon>Actinomycetota</taxon>
        <taxon>Actinomycetes</taxon>
        <taxon>Mycobacteriales</taxon>
        <taxon>Mycobacteriaceae</taxon>
        <taxon>Mycolicibacterium</taxon>
    </lineage>
</organism>
<protein>
    <submittedName>
        <fullName evidence="2">dTDP-glucose 4,6-dehydratase</fullName>
        <ecNumber evidence="2">4.2.1.46</ecNumber>
    </submittedName>
</protein>
<feature type="domain" description="NAD-dependent epimerase/dehydratase" evidence="1">
    <location>
        <begin position="4"/>
        <end position="98"/>
    </location>
</feature>
<proteinExistence type="predicted"/>